<accession>A0A5C3PUJ9</accession>
<organism evidence="2 3">
    <name type="scientific">Polyporus arcularius HHB13444</name>
    <dbReference type="NCBI Taxonomy" id="1314778"/>
    <lineage>
        <taxon>Eukaryota</taxon>
        <taxon>Fungi</taxon>
        <taxon>Dikarya</taxon>
        <taxon>Basidiomycota</taxon>
        <taxon>Agaricomycotina</taxon>
        <taxon>Agaricomycetes</taxon>
        <taxon>Polyporales</taxon>
        <taxon>Polyporaceae</taxon>
        <taxon>Polyporus</taxon>
    </lineage>
</organism>
<evidence type="ECO:0000256" key="1">
    <source>
        <dbReference type="SAM" id="MobiDB-lite"/>
    </source>
</evidence>
<reference evidence="2 3" key="1">
    <citation type="journal article" date="2019" name="Nat. Ecol. Evol.">
        <title>Megaphylogeny resolves global patterns of mushroom evolution.</title>
        <authorList>
            <person name="Varga T."/>
            <person name="Krizsan K."/>
            <person name="Foldi C."/>
            <person name="Dima B."/>
            <person name="Sanchez-Garcia M."/>
            <person name="Sanchez-Ramirez S."/>
            <person name="Szollosi G.J."/>
            <person name="Szarkandi J.G."/>
            <person name="Papp V."/>
            <person name="Albert L."/>
            <person name="Andreopoulos W."/>
            <person name="Angelini C."/>
            <person name="Antonin V."/>
            <person name="Barry K.W."/>
            <person name="Bougher N.L."/>
            <person name="Buchanan P."/>
            <person name="Buyck B."/>
            <person name="Bense V."/>
            <person name="Catcheside P."/>
            <person name="Chovatia M."/>
            <person name="Cooper J."/>
            <person name="Damon W."/>
            <person name="Desjardin D."/>
            <person name="Finy P."/>
            <person name="Geml J."/>
            <person name="Haridas S."/>
            <person name="Hughes K."/>
            <person name="Justo A."/>
            <person name="Karasinski D."/>
            <person name="Kautmanova I."/>
            <person name="Kiss B."/>
            <person name="Kocsube S."/>
            <person name="Kotiranta H."/>
            <person name="LaButti K.M."/>
            <person name="Lechner B.E."/>
            <person name="Liimatainen K."/>
            <person name="Lipzen A."/>
            <person name="Lukacs Z."/>
            <person name="Mihaltcheva S."/>
            <person name="Morgado L.N."/>
            <person name="Niskanen T."/>
            <person name="Noordeloos M.E."/>
            <person name="Ohm R.A."/>
            <person name="Ortiz-Santana B."/>
            <person name="Ovrebo C."/>
            <person name="Racz N."/>
            <person name="Riley R."/>
            <person name="Savchenko A."/>
            <person name="Shiryaev A."/>
            <person name="Soop K."/>
            <person name="Spirin V."/>
            <person name="Szebenyi C."/>
            <person name="Tomsovsky M."/>
            <person name="Tulloss R.E."/>
            <person name="Uehling J."/>
            <person name="Grigoriev I.V."/>
            <person name="Vagvolgyi C."/>
            <person name="Papp T."/>
            <person name="Martin F.M."/>
            <person name="Miettinen O."/>
            <person name="Hibbett D.S."/>
            <person name="Nagy L.G."/>
        </authorList>
    </citation>
    <scope>NUCLEOTIDE SEQUENCE [LARGE SCALE GENOMIC DNA]</scope>
    <source>
        <strain evidence="2 3">HHB13444</strain>
    </source>
</reference>
<gene>
    <name evidence="2" type="ORF">K466DRAFT_161617</name>
</gene>
<evidence type="ECO:0000313" key="3">
    <source>
        <dbReference type="Proteomes" id="UP000308197"/>
    </source>
</evidence>
<feature type="region of interest" description="Disordered" evidence="1">
    <location>
        <begin position="204"/>
        <end position="226"/>
    </location>
</feature>
<name>A0A5C3PUJ9_9APHY</name>
<sequence>MRTVLVLTPGPSPDPPRSLSQGADPYPYTHHLHPAIHCFSLAFLDPWQLASEIAMAPSYLPCVARLENTSQSPQPPPQSCKRPLPVPRCSPPGVAGPRATCSVLAHSSYVTVTAYARIPAGTRMVDLPDPLAHARASFYLLQSEVGSQYGLAHANFEVRKSTREAPPLTLTLTARWVTTICQANYHRGIKSFALHRAIGCRHGPHEARRTTTHDAQAMSASSIELM</sequence>
<dbReference type="AlphaFoldDB" id="A0A5C3PUJ9"/>
<keyword evidence="3" id="KW-1185">Reference proteome</keyword>
<dbReference type="InParanoid" id="A0A5C3PUJ9"/>
<feature type="region of interest" description="Disordered" evidence="1">
    <location>
        <begin position="1"/>
        <end position="23"/>
    </location>
</feature>
<protein>
    <submittedName>
        <fullName evidence="2">Uncharacterized protein</fullName>
    </submittedName>
</protein>
<evidence type="ECO:0000313" key="2">
    <source>
        <dbReference type="EMBL" id="TFK93121.1"/>
    </source>
</evidence>
<dbReference type="EMBL" id="ML210987">
    <property type="protein sequence ID" value="TFK93121.1"/>
    <property type="molecule type" value="Genomic_DNA"/>
</dbReference>
<proteinExistence type="predicted"/>
<dbReference type="Proteomes" id="UP000308197">
    <property type="component" value="Unassembled WGS sequence"/>
</dbReference>